<sequence>MMDKTLIVRLQSGRGTWLICLRRYSIKGLTCILPNVQAVGNYTSQRADDGTTFKRPQCSDACTGFSGLTPRCRPDPSAVTLALASAGSLHGVGQTLSAVTACTSFSGLTPRCPADPSAVTLALTSSGLTPRCRPDPSAVAAADFSGLTPRCRPDPSAVTLALASAGSLHGVGQTRVQ</sequence>
<evidence type="ECO:0000313" key="2">
    <source>
        <dbReference type="Proteomes" id="UP001190700"/>
    </source>
</evidence>
<proteinExistence type="predicted"/>
<evidence type="ECO:0000313" key="1">
    <source>
        <dbReference type="EMBL" id="KAK3265146.1"/>
    </source>
</evidence>
<name>A0AAE0FTX1_9CHLO</name>
<dbReference type="EMBL" id="LGRX02014108">
    <property type="protein sequence ID" value="KAK3265146.1"/>
    <property type="molecule type" value="Genomic_DNA"/>
</dbReference>
<organism evidence="1 2">
    <name type="scientific">Cymbomonas tetramitiformis</name>
    <dbReference type="NCBI Taxonomy" id="36881"/>
    <lineage>
        <taxon>Eukaryota</taxon>
        <taxon>Viridiplantae</taxon>
        <taxon>Chlorophyta</taxon>
        <taxon>Pyramimonadophyceae</taxon>
        <taxon>Pyramimonadales</taxon>
        <taxon>Pyramimonadaceae</taxon>
        <taxon>Cymbomonas</taxon>
    </lineage>
</organism>
<gene>
    <name evidence="1" type="ORF">CYMTET_26153</name>
</gene>
<comment type="caution">
    <text evidence="1">The sequence shown here is derived from an EMBL/GenBank/DDBJ whole genome shotgun (WGS) entry which is preliminary data.</text>
</comment>
<dbReference type="AlphaFoldDB" id="A0AAE0FTX1"/>
<reference evidence="1 2" key="1">
    <citation type="journal article" date="2015" name="Genome Biol. Evol.">
        <title>Comparative Genomics of a Bacterivorous Green Alga Reveals Evolutionary Causalities and Consequences of Phago-Mixotrophic Mode of Nutrition.</title>
        <authorList>
            <person name="Burns J.A."/>
            <person name="Paasch A."/>
            <person name="Narechania A."/>
            <person name="Kim E."/>
        </authorList>
    </citation>
    <scope>NUCLEOTIDE SEQUENCE [LARGE SCALE GENOMIC DNA]</scope>
    <source>
        <strain evidence="1 2">PLY_AMNH</strain>
    </source>
</reference>
<keyword evidence="2" id="KW-1185">Reference proteome</keyword>
<dbReference type="Proteomes" id="UP001190700">
    <property type="component" value="Unassembled WGS sequence"/>
</dbReference>
<protein>
    <submittedName>
        <fullName evidence="1">Uncharacterized protein</fullName>
    </submittedName>
</protein>
<accession>A0AAE0FTX1</accession>